<dbReference type="Proteomes" id="UP000275652">
    <property type="component" value="Unassembled WGS sequence"/>
</dbReference>
<dbReference type="EMBL" id="QUTI01023858">
    <property type="protein sequence ID" value="RLO07173.1"/>
    <property type="molecule type" value="Genomic_DNA"/>
</dbReference>
<feature type="domain" description="PPM-type phosphatase" evidence="1">
    <location>
        <begin position="1"/>
        <end position="67"/>
    </location>
</feature>
<sequence>MSLILDASCSFFILACDGVWDELEDQAAVDLILALSESDRAQAAEVLVGAALEEGSCDNISAIVVFL</sequence>
<dbReference type="InterPro" id="IPR001932">
    <property type="entry name" value="PPM-type_phosphatase-like_dom"/>
</dbReference>
<comment type="caution">
    <text evidence="2">The sequence shown here is derived from an EMBL/GenBank/DDBJ whole genome shotgun (WGS) entry which is preliminary data.</text>
</comment>
<evidence type="ECO:0000313" key="2">
    <source>
        <dbReference type="EMBL" id="RLO07173.1"/>
    </source>
</evidence>
<dbReference type="Pfam" id="PF00481">
    <property type="entry name" value="PP2C"/>
    <property type="match status" value="1"/>
</dbReference>
<evidence type="ECO:0000259" key="1">
    <source>
        <dbReference type="PROSITE" id="PS51746"/>
    </source>
</evidence>
<dbReference type="InterPro" id="IPR036457">
    <property type="entry name" value="PPM-type-like_dom_sf"/>
</dbReference>
<organism evidence="2 3">
    <name type="scientific">Aphanomyces astaci</name>
    <name type="common">Crayfish plague agent</name>
    <dbReference type="NCBI Taxonomy" id="112090"/>
    <lineage>
        <taxon>Eukaryota</taxon>
        <taxon>Sar</taxon>
        <taxon>Stramenopiles</taxon>
        <taxon>Oomycota</taxon>
        <taxon>Saprolegniomycetes</taxon>
        <taxon>Saprolegniales</taxon>
        <taxon>Verrucalvaceae</taxon>
        <taxon>Aphanomyces</taxon>
    </lineage>
</organism>
<proteinExistence type="predicted"/>
<reference evidence="2 3" key="1">
    <citation type="journal article" date="2018" name="J. Invertebr. Pathol.">
        <title>New genotyping method for the causative agent of crayfish plague (Aphanomyces astaci) based on whole genome data.</title>
        <authorList>
            <person name="Minardi D."/>
            <person name="Studholme D.J."/>
            <person name="van der Giezen M."/>
            <person name="Pretto T."/>
            <person name="Oidtmann B."/>
        </authorList>
    </citation>
    <scope>NUCLEOTIDE SEQUENCE [LARGE SCALE GENOMIC DNA]</scope>
    <source>
        <strain evidence="2 3">KB13</strain>
    </source>
</reference>
<protein>
    <recommendedName>
        <fullName evidence="1">PPM-type phosphatase domain-containing protein</fullName>
    </recommendedName>
</protein>
<dbReference type="Gene3D" id="3.60.40.10">
    <property type="entry name" value="PPM-type phosphatase domain"/>
    <property type="match status" value="1"/>
</dbReference>
<accession>A0A9X8E0A1</accession>
<evidence type="ECO:0000313" key="3">
    <source>
        <dbReference type="Proteomes" id="UP000275652"/>
    </source>
</evidence>
<name>A0A9X8E0A1_APHAT</name>
<gene>
    <name evidence="2" type="ORF">DYB28_000439</name>
</gene>
<dbReference type="AlphaFoldDB" id="A0A9X8E0A1"/>
<dbReference type="PROSITE" id="PS51746">
    <property type="entry name" value="PPM_2"/>
    <property type="match status" value="1"/>
</dbReference>
<dbReference type="SUPFAM" id="SSF81606">
    <property type="entry name" value="PP2C-like"/>
    <property type="match status" value="1"/>
</dbReference>